<evidence type="ECO:0000259" key="1">
    <source>
        <dbReference type="PROSITE" id="PS50011"/>
    </source>
</evidence>
<name>A0A2C8FA27_9BACT</name>
<dbReference type="Proteomes" id="UP000219215">
    <property type="component" value="Chromosome DPRO"/>
</dbReference>
<accession>A0A2C8FA27</accession>
<sequence>MWSALENMALRESLPPPLQPGESINGILVAGQFPVVGHNLFHLGSRRSRPYLLKQFYSLDTDAFLRRQNESRFITVPQTPNVNWPTEEWRGGVVIPRATGITLKRWIDERTPPIRHRLEATANLALHLATLHASGVAHRDLSLNTILIDGKNIVLTDFGSAVTNVWDDLWTDTLYKPRANAWACPPMPWETEPPFAIDIHAFGAIMQILTTGIQPYTRRHCLAYHCLPFRLRPIRPPRNEALPAVVYELIEACLASRPEDRPTMQDVADKLKIYSSGFSPEPLHSIEPPQRHGAANRIMVFINDDHQSVSLFDVALDMAVQHPSMFLFVSIVPNNLPSGHAQRFKGNLFRKLNHGLMRCRAANVSWSLRILENVDPEQAAVALISQYQPHTVLVGTPNSRVKWRTSFPKALKSRDIPVTIIN</sequence>
<reference evidence="3" key="1">
    <citation type="submission" date="2017-09" db="EMBL/GenBank/DDBJ databases">
        <authorList>
            <person name="Regsiter A."/>
            <person name="William W."/>
        </authorList>
    </citation>
    <scope>NUCLEOTIDE SEQUENCE [LARGE SCALE GENOMIC DNA]</scope>
    <source>
        <strain evidence="3">500-1</strain>
    </source>
</reference>
<dbReference type="AlphaFoldDB" id="A0A2C8FA27"/>
<dbReference type="PROSITE" id="PS50011">
    <property type="entry name" value="PROTEIN_KINASE_DOM"/>
    <property type="match status" value="1"/>
</dbReference>
<protein>
    <recommendedName>
        <fullName evidence="1">Protein kinase domain-containing protein</fullName>
    </recommendedName>
</protein>
<dbReference type="PANTHER" id="PTHR44329:SF261">
    <property type="entry name" value="ZINC FINGER CONTAINING PROTEIN KINASE-RELATED"/>
    <property type="match status" value="1"/>
</dbReference>
<dbReference type="InterPro" id="IPR011009">
    <property type="entry name" value="Kinase-like_dom_sf"/>
</dbReference>
<dbReference type="SMART" id="SM00220">
    <property type="entry name" value="S_TKc"/>
    <property type="match status" value="1"/>
</dbReference>
<dbReference type="KEGG" id="pprf:DPRO_1832"/>
<dbReference type="GO" id="GO:0004674">
    <property type="term" value="F:protein serine/threonine kinase activity"/>
    <property type="evidence" value="ECO:0007669"/>
    <property type="project" value="TreeGrafter"/>
</dbReference>
<keyword evidence="3" id="KW-1185">Reference proteome</keyword>
<dbReference type="OrthoDB" id="5451015at2"/>
<dbReference type="GO" id="GO:0005524">
    <property type="term" value="F:ATP binding"/>
    <property type="evidence" value="ECO:0007669"/>
    <property type="project" value="InterPro"/>
</dbReference>
<evidence type="ECO:0000313" key="2">
    <source>
        <dbReference type="EMBL" id="SOB58732.1"/>
    </source>
</evidence>
<dbReference type="EMBL" id="LT907975">
    <property type="protein sequence ID" value="SOB58732.1"/>
    <property type="molecule type" value="Genomic_DNA"/>
</dbReference>
<dbReference type="RefSeq" id="WP_097011732.1">
    <property type="nucleotide sequence ID" value="NZ_LT907975.1"/>
</dbReference>
<dbReference type="InterPro" id="IPR000719">
    <property type="entry name" value="Prot_kinase_dom"/>
</dbReference>
<organism evidence="2 3">
    <name type="scientific">Pseudodesulfovibrio profundus</name>
    <dbReference type="NCBI Taxonomy" id="57320"/>
    <lineage>
        <taxon>Bacteria</taxon>
        <taxon>Pseudomonadati</taxon>
        <taxon>Thermodesulfobacteriota</taxon>
        <taxon>Desulfovibrionia</taxon>
        <taxon>Desulfovibrionales</taxon>
        <taxon>Desulfovibrionaceae</taxon>
    </lineage>
</organism>
<feature type="domain" description="Protein kinase" evidence="1">
    <location>
        <begin position="1"/>
        <end position="274"/>
    </location>
</feature>
<evidence type="ECO:0000313" key="3">
    <source>
        <dbReference type="Proteomes" id="UP000219215"/>
    </source>
</evidence>
<proteinExistence type="predicted"/>
<dbReference type="InterPro" id="IPR001245">
    <property type="entry name" value="Ser-Thr/Tyr_kinase_cat_dom"/>
</dbReference>
<dbReference type="InterPro" id="IPR051681">
    <property type="entry name" value="Ser/Thr_Kinases-Pseudokinases"/>
</dbReference>
<dbReference type="Pfam" id="PF07714">
    <property type="entry name" value="PK_Tyr_Ser-Thr"/>
    <property type="match status" value="1"/>
</dbReference>
<gene>
    <name evidence="2" type="ORF">DPRO_1832</name>
</gene>
<dbReference type="SUPFAM" id="SSF52402">
    <property type="entry name" value="Adenine nucleotide alpha hydrolases-like"/>
    <property type="match status" value="1"/>
</dbReference>
<dbReference type="SUPFAM" id="SSF56112">
    <property type="entry name" value="Protein kinase-like (PK-like)"/>
    <property type="match status" value="1"/>
</dbReference>
<dbReference type="PANTHER" id="PTHR44329">
    <property type="entry name" value="SERINE/THREONINE-PROTEIN KINASE TNNI3K-RELATED"/>
    <property type="match status" value="1"/>
</dbReference>
<dbReference type="Gene3D" id="1.10.510.10">
    <property type="entry name" value="Transferase(Phosphotransferase) domain 1"/>
    <property type="match status" value="1"/>
</dbReference>